<reference evidence="3 5" key="2">
    <citation type="submission" date="2015-02" db="EMBL/GenBank/DDBJ databases">
        <title>Physiological reanalysis, assessment of diazotrophy, and genome sequences of multiple isolates of Streptomyces thermoautotrophicus.</title>
        <authorList>
            <person name="MacKellar D.C."/>
            <person name="Lieber L."/>
            <person name="Norman J."/>
            <person name="Bolger A."/>
            <person name="Tobin C."/>
            <person name="Murray J.W."/>
            <person name="Prell J."/>
        </authorList>
    </citation>
    <scope>NUCLEOTIDE SEQUENCE [LARGE SCALE GENOMIC DNA]</scope>
    <source>
        <strain evidence="3 5">UBT1</strain>
    </source>
</reference>
<sequence length="75" mass="8117">MKDTMSSESVRIQGAGGSGLAPAGEGDLIARVVIRRELKCDQARRNLRLSRAAYEEMKVAQPTVRVMRAVGSTIT</sequence>
<dbReference type="Proteomes" id="UP000070659">
    <property type="component" value="Unassembled WGS sequence"/>
</dbReference>
<gene>
    <name evidence="2" type="ORF">TH66_02680</name>
    <name evidence="3" type="ORF">TR74_15005</name>
</gene>
<protein>
    <submittedName>
        <fullName evidence="3">Uncharacterized protein</fullName>
    </submittedName>
</protein>
<feature type="region of interest" description="Disordered" evidence="1">
    <location>
        <begin position="1"/>
        <end position="23"/>
    </location>
</feature>
<comment type="caution">
    <text evidence="3">The sequence shown here is derived from an EMBL/GenBank/DDBJ whole genome shotgun (WGS) entry which is preliminary data.</text>
</comment>
<evidence type="ECO:0000313" key="3">
    <source>
        <dbReference type="EMBL" id="KWX08443.1"/>
    </source>
</evidence>
<dbReference type="RefSeq" id="WP_067068271.1">
    <property type="nucleotide sequence ID" value="NZ_JYIJ01000011.1"/>
</dbReference>
<dbReference type="AlphaFoldDB" id="A0A132NE80"/>
<evidence type="ECO:0000256" key="1">
    <source>
        <dbReference type="SAM" id="MobiDB-lite"/>
    </source>
</evidence>
<name>A0A132NE80_9ACTN</name>
<evidence type="ECO:0000313" key="4">
    <source>
        <dbReference type="Proteomes" id="UP000070598"/>
    </source>
</evidence>
<dbReference type="EMBL" id="JYIJ01000011">
    <property type="protein sequence ID" value="KWX05580.1"/>
    <property type="molecule type" value="Genomic_DNA"/>
</dbReference>
<evidence type="ECO:0000313" key="5">
    <source>
        <dbReference type="Proteomes" id="UP000070659"/>
    </source>
</evidence>
<dbReference type="PATRIC" id="fig|1469144.8.peg.5184"/>
<dbReference type="Proteomes" id="UP000070598">
    <property type="component" value="Unassembled WGS sequence"/>
</dbReference>
<accession>A0A132NE80</accession>
<feature type="compositionally biased region" description="Polar residues" evidence="1">
    <location>
        <begin position="1"/>
        <end position="10"/>
    </location>
</feature>
<evidence type="ECO:0000313" key="2">
    <source>
        <dbReference type="EMBL" id="KWX05580.1"/>
    </source>
</evidence>
<dbReference type="EMBL" id="JYIK01000979">
    <property type="protein sequence ID" value="KWX08443.1"/>
    <property type="molecule type" value="Genomic_DNA"/>
</dbReference>
<organism evidence="3 4">
    <name type="scientific">Carbonactinospora thermoautotrophica</name>
    <dbReference type="NCBI Taxonomy" id="1469144"/>
    <lineage>
        <taxon>Bacteria</taxon>
        <taxon>Bacillati</taxon>
        <taxon>Actinomycetota</taxon>
        <taxon>Actinomycetes</taxon>
        <taxon>Kitasatosporales</taxon>
        <taxon>Carbonactinosporaceae</taxon>
        <taxon>Carbonactinospora</taxon>
    </lineage>
</organism>
<proteinExistence type="predicted"/>
<reference evidence="4" key="1">
    <citation type="submission" date="2015-02" db="EMBL/GenBank/DDBJ databases">
        <title>Physiological reanalysis, assessment of diazotrophy, and genome sequences of multiple isolates of Streptomyces thermoautotrophicus.</title>
        <authorList>
            <person name="MacKellar D.C."/>
            <person name="Lieber L."/>
            <person name="Norman J."/>
            <person name="Bolger A."/>
            <person name="Tobin C."/>
            <person name="Murray J.W."/>
            <person name="Friesen M."/>
            <person name="Prell J."/>
        </authorList>
    </citation>
    <scope>NUCLEOTIDE SEQUENCE [LARGE SCALE GENOMIC DNA]</scope>
    <source>
        <strain evidence="4">UBT1</strain>
    </source>
</reference>